<dbReference type="Proteomes" id="UP000035651">
    <property type="component" value="Chromosome"/>
</dbReference>
<reference evidence="6" key="1">
    <citation type="submission" date="2016-06" db="EMBL/GenBank/DDBJ databases">
        <title>Complete Genome Sequence of Pandoraea faecigallinarum DSM-23572.</title>
        <authorList>
            <person name="Yong D."/>
            <person name="Ee R."/>
            <person name="Lim Y.-L."/>
            <person name="Yin W.-F."/>
            <person name="Chan K.-G."/>
        </authorList>
    </citation>
    <scope>NUCLEOTIDE SEQUENCE</scope>
    <source>
        <strain evidence="6">DSM 23572</strain>
    </source>
</reference>
<dbReference type="EMBL" id="CP011807">
    <property type="protein sequence ID" value="AKM31304.2"/>
    <property type="molecule type" value="Genomic_DNA"/>
</dbReference>
<name>A0A0H3WSW4_9BURK</name>
<protein>
    <recommendedName>
        <fullName evidence="8">Cell division protein</fullName>
    </recommendedName>
</protein>
<dbReference type="InterPro" id="IPR036138">
    <property type="entry name" value="PBP_dimer_sf"/>
</dbReference>
<evidence type="ECO:0000256" key="1">
    <source>
        <dbReference type="ARBA" id="ARBA00004370"/>
    </source>
</evidence>
<evidence type="ECO:0008006" key="8">
    <source>
        <dbReference type="Google" id="ProtNLM"/>
    </source>
</evidence>
<evidence type="ECO:0000259" key="5">
    <source>
        <dbReference type="Pfam" id="PF03717"/>
    </source>
</evidence>
<dbReference type="InterPro" id="IPR005311">
    <property type="entry name" value="PBP_dimer"/>
</dbReference>
<dbReference type="GO" id="GO:0004180">
    <property type="term" value="F:carboxypeptidase activity"/>
    <property type="evidence" value="ECO:0007669"/>
    <property type="project" value="UniProtKB-KW"/>
</dbReference>
<dbReference type="SUPFAM" id="SSF56519">
    <property type="entry name" value="Penicillin binding protein dimerisation domain"/>
    <property type="match status" value="1"/>
</dbReference>
<dbReference type="Gene3D" id="3.40.710.10">
    <property type="entry name" value="DD-peptidase/beta-lactamase superfamily"/>
    <property type="match status" value="1"/>
</dbReference>
<dbReference type="InterPro" id="IPR001460">
    <property type="entry name" value="PCN-bd_Tpept"/>
</dbReference>
<gene>
    <name evidence="6" type="ORF">AB870_15975</name>
</gene>
<dbReference type="SUPFAM" id="SSF56601">
    <property type="entry name" value="beta-lactamase/transpeptidase-like"/>
    <property type="match status" value="1"/>
</dbReference>
<accession>A0A0H3WSW4</accession>
<keyword evidence="2" id="KW-0378">Hydrolase</keyword>
<dbReference type="PANTHER" id="PTHR30627">
    <property type="entry name" value="PEPTIDOGLYCAN D,D-TRANSPEPTIDASE"/>
    <property type="match status" value="1"/>
</dbReference>
<evidence type="ECO:0000256" key="3">
    <source>
        <dbReference type="ARBA" id="ARBA00023136"/>
    </source>
</evidence>
<dbReference type="Gene3D" id="3.30.450.330">
    <property type="match status" value="1"/>
</dbReference>
<dbReference type="GO" id="GO:0071555">
    <property type="term" value="P:cell wall organization"/>
    <property type="evidence" value="ECO:0007669"/>
    <property type="project" value="TreeGrafter"/>
</dbReference>
<dbReference type="GO" id="GO:0005886">
    <property type="term" value="C:plasma membrane"/>
    <property type="evidence" value="ECO:0007669"/>
    <property type="project" value="TreeGrafter"/>
</dbReference>
<organism evidence="6 7">
    <name type="scientific">Pandoraea faecigallinarum</name>
    <dbReference type="NCBI Taxonomy" id="656179"/>
    <lineage>
        <taxon>Bacteria</taxon>
        <taxon>Pseudomonadati</taxon>
        <taxon>Pseudomonadota</taxon>
        <taxon>Betaproteobacteria</taxon>
        <taxon>Burkholderiales</taxon>
        <taxon>Burkholderiaceae</taxon>
        <taxon>Pandoraea</taxon>
    </lineage>
</organism>
<dbReference type="KEGG" id="pfg:AB870_15975"/>
<feature type="domain" description="Penicillin-binding protein dimerisation" evidence="5">
    <location>
        <begin position="43"/>
        <end position="187"/>
    </location>
</feature>
<dbReference type="Pfam" id="PF00905">
    <property type="entry name" value="Transpeptidase"/>
    <property type="match status" value="1"/>
</dbReference>
<proteinExistence type="predicted"/>
<keyword evidence="3" id="KW-0472">Membrane</keyword>
<keyword evidence="2" id="KW-0121">Carboxypeptidase</keyword>
<feature type="domain" description="Penicillin-binding protein transpeptidase" evidence="4">
    <location>
        <begin position="229"/>
        <end position="527"/>
    </location>
</feature>
<dbReference type="GO" id="GO:0008658">
    <property type="term" value="F:penicillin binding"/>
    <property type="evidence" value="ECO:0007669"/>
    <property type="project" value="InterPro"/>
</dbReference>
<dbReference type="PANTHER" id="PTHR30627:SF1">
    <property type="entry name" value="PEPTIDOGLYCAN D,D-TRANSPEPTIDASE FTSI"/>
    <property type="match status" value="1"/>
</dbReference>
<evidence type="ECO:0000256" key="2">
    <source>
        <dbReference type="ARBA" id="ARBA00022645"/>
    </source>
</evidence>
<dbReference type="Gene3D" id="3.90.1310.10">
    <property type="entry name" value="Penicillin-binding protein 2a (Domain 2)"/>
    <property type="match status" value="1"/>
</dbReference>
<evidence type="ECO:0000313" key="6">
    <source>
        <dbReference type="EMBL" id="AKM31304.2"/>
    </source>
</evidence>
<dbReference type="InterPro" id="IPR012338">
    <property type="entry name" value="Beta-lactam/transpept-like"/>
</dbReference>
<comment type="subcellular location">
    <subcellularLocation>
        <location evidence="1">Membrane</location>
    </subcellularLocation>
</comment>
<dbReference type="InterPro" id="IPR050515">
    <property type="entry name" value="Beta-lactam/transpept"/>
</dbReference>
<dbReference type="STRING" id="656179.AB870_15975"/>
<dbReference type="Pfam" id="PF03717">
    <property type="entry name" value="PBP_dimer"/>
    <property type="match status" value="1"/>
</dbReference>
<dbReference type="AlphaFoldDB" id="A0A0H3WSW4"/>
<evidence type="ECO:0000313" key="7">
    <source>
        <dbReference type="Proteomes" id="UP000035651"/>
    </source>
</evidence>
<keyword evidence="7" id="KW-1185">Reference proteome</keyword>
<sequence length="546" mass="58824">MLVVMSLAFAALVGRAFWIQVANSDFYIAQGRARYQRRESLRVPRAKIVDRNGNILAIGEPIYDLWVDPNRFAGASTAQLEIVSSALDVPVERLKRYRLASSRFIYLKRLVDVDTAELLLAKEIPGLYGVRGEKRYFPEGALAAQIIGLAGRAGQGVEGIELAANKWLKGSVERRVVVVDRLGRVVEDPEYAGIPEPSANVVLSIDRNIQRMAFDALKQGIERSEAKAGCAIVVDVVSGEILALVNMPTFDPNDGAGKQMTPTRNRALTDAFEPGSTIKPIVVALALEKGVISERTRFDTAPGTLRFHGKVVHDTSNHGCIDTTEIISKSSNVGMVKISELLSATEMWRNFRAFGLGGLPLSGFPGVTAGVLHPPTRWRPIEKGTMAYGYGLSVSIAQLARAYQVLANDGVIMPLSLYHSEGGHLPGTRVISSATARSVRWMLEKTVEPGGTATMASVPSYRVGAKTGTARKNDGNGYRSGQYLGIMAGIAPMSNPRIVVAVMIDTPTRGTFYGGPVAGPIFARILKGVLPYLGVVPDKALIAVGR</sequence>
<keyword evidence="2" id="KW-0645">Protease</keyword>
<evidence type="ECO:0000259" key="4">
    <source>
        <dbReference type="Pfam" id="PF00905"/>
    </source>
</evidence>